<accession>A0ABN0Z585</accession>
<evidence type="ECO:0000313" key="4">
    <source>
        <dbReference type="Proteomes" id="UP001501459"/>
    </source>
</evidence>
<evidence type="ECO:0000256" key="1">
    <source>
        <dbReference type="SAM" id="MobiDB-lite"/>
    </source>
</evidence>
<evidence type="ECO:0000313" key="3">
    <source>
        <dbReference type="EMBL" id="GAA0432867.1"/>
    </source>
</evidence>
<dbReference type="EMBL" id="BAAADM010000015">
    <property type="protein sequence ID" value="GAA0432867.1"/>
    <property type="molecule type" value="Genomic_DNA"/>
</dbReference>
<protein>
    <recommendedName>
        <fullName evidence="5">DUF4179 domain-containing protein</fullName>
    </recommendedName>
</protein>
<evidence type="ECO:0000256" key="2">
    <source>
        <dbReference type="SAM" id="Phobius"/>
    </source>
</evidence>
<feature type="transmembrane region" description="Helical" evidence="2">
    <location>
        <begin position="45"/>
        <end position="66"/>
    </location>
</feature>
<keyword evidence="2" id="KW-1133">Transmembrane helix</keyword>
<reference evidence="3 4" key="1">
    <citation type="journal article" date="2019" name="Int. J. Syst. Evol. Microbiol.">
        <title>The Global Catalogue of Microorganisms (GCM) 10K type strain sequencing project: providing services to taxonomists for standard genome sequencing and annotation.</title>
        <authorList>
            <consortium name="The Broad Institute Genomics Platform"/>
            <consortium name="The Broad Institute Genome Sequencing Center for Infectious Disease"/>
            <person name="Wu L."/>
            <person name="Ma J."/>
        </authorList>
    </citation>
    <scope>NUCLEOTIDE SEQUENCE [LARGE SCALE GENOMIC DNA]</scope>
    <source>
        <strain evidence="3 4">JCM 12149</strain>
    </source>
</reference>
<name>A0ABN0Z585_9BACI</name>
<sequence length="347" mass="39127">MTKQNNSWVDHHLSSMPKPSVSQDKHQEIKQTIMNDKKPGTFRRYSAIAGTAAACFIVFLLAITFINSQQRMTMQSFSEIISGDIAKIAGTDGTNDYVSDSNQILQAFHEATESIELVETDTRSKALSQSITLYDNEGDKMADIQFGDEAAININGTYYRTGDGELKAFTDVFFTEKYATGKQLSTRKQAYRIIDLLMQKNMNKLMSFVHPEKGLRFSPHVSVSADDVTIPKHDIPGLLDQEDTYTWGIKAGKGSPIEMTPNDYIEEYVRPQLFTPDSADTISINEIKQRGNTRNTILDMYPSAETVEFYNDGSADTEMDWRSLTLVFQNYNGKRKLVAIVNNQWSP</sequence>
<feature type="region of interest" description="Disordered" evidence="1">
    <location>
        <begin position="1"/>
        <end position="24"/>
    </location>
</feature>
<keyword evidence="2" id="KW-0812">Transmembrane</keyword>
<keyword evidence="4" id="KW-1185">Reference proteome</keyword>
<proteinExistence type="predicted"/>
<comment type="caution">
    <text evidence="3">The sequence shown here is derived from an EMBL/GenBank/DDBJ whole genome shotgun (WGS) entry which is preliminary data.</text>
</comment>
<dbReference type="Proteomes" id="UP001501459">
    <property type="component" value="Unassembled WGS sequence"/>
</dbReference>
<dbReference type="RefSeq" id="WP_343751195.1">
    <property type="nucleotide sequence ID" value="NZ_BAAADM010000015.1"/>
</dbReference>
<keyword evidence="2" id="KW-0472">Membrane</keyword>
<organism evidence="3 4">
    <name type="scientific">Lentibacillus halophilus</name>
    <dbReference type="NCBI Taxonomy" id="295065"/>
    <lineage>
        <taxon>Bacteria</taxon>
        <taxon>Bacillati</taxon>
        <taxon>Bacillota</taxon>
        <taxon>Bacilli</taxon>
        <taxon>Bacillales</taxon>
        <taxon>Bacillaceae</taxon>
        <taxon>Lentibacillus</taxon>
    </lineage>
</organism>
<evidence type="ECO:0008006" key="5">
    <source>
        <dbReference type="Google" id="ProtNLM"/>
    </source>
</evidence>
<gene>
    <name evidence="3" type="ORF">GCM10008983_06870</name>
</gene>